<dbReference type="RefSeq" id="WP_076097466.1">
    <property type="nucleotide sequence ID" value="NZ_MTHD01000008.1"/>
</dbReference>
<keyword evidence="1" id="KW-0812">Transmembrane</keyword>
<protein>
    <submittedName>
        <fullName evidence="2">Uncharacterized protein</fullName>
    </submittedName>
</protein>
<proteinExistence type="predicted"/>
<evidence type="ECO:0000256" key="1">
    <source>
        <dbReference type="SAM" id="Phobius"/>
    </source>
</evidence>
<accession>A0A1R1HYY6</accession>
<comment type="caution">
    <text evidence="2">The sequence shown here is derived from an EMBL/GenBank/DDBJ whole genome shotgun (WGS) entry which is preliminary data.</text>
</comment>
<dbReference type="STRING" id="418702.BJN45_17115"/>
<feature type="transmembrane region" description="Helical" evidence="1">
    <location>
        <begin position="41"/>
        <end position="62"/>
    </location>
</feature>
<feature type="transmembrane region" description="Helical" evidence="1">
    <location>
        <begin position="74"/>
        <end position="92"/>
    </location>
</feature>
<organism evidence="2 3">
    <name type="scientific">Azonexus hydrophilus</name>
    <dbReference type="NCBI Taxonomy" id="418702"/>
    <lineage>
        <taxon>Bacteria</taxon>
        <taxon>Pseudomonadati</taxon>
        <taxon>Pseudomonadota</taxon>
        <taxon>Betaproteobacteria</taxon>
        <taxon>Rhodocyclales</taxon>
        <taxon>Azonexaceae</taxon>
        <taxon>Azonexus</taxon>
    </lineage>
</organism>
<evidence type="ECO:0000313" key="2">
    <source>
        <dbReference type="EMBL" id="OMG51727.1"/>
    </source>
</evidence>
<keyword evidence="3" id="KW-1185">Reference proteome</keyword>
<dbReference type="AlphaFoldDB" id="A0A1R1HYY6"/>
<sequence length="95" mass="10186">MNAYQLSLLALVAGLLGQAVASGLALECFFHRKLPTSTRRLWFVLAIGALLLGLHHGYSIELALKTGLYDFRQALLAGAAGLLYAIAVIGFSRRA</sequence>
<gene>
    <name evidence="2" type="ORF">BJN45_17115</name>
</gene>
<evidence type="ECO:0000313" key="3">
    <source>
        <dbReference type="Proteomes" id="UP000187526"/>
    </source>
</evidence>
<name>A0A1R1HYY6_9RHOO</name>
<dbReference type="EMBL" id="MTHD01000008">
    <property type="protein sequence ID" value="OMG51727.1"/>
    <property type="molecule type" value="Genomic_DNA"/>
</dbReference>
<keyword evidence="1" id="KW-1133">Transmembrane helix</keyword>
<keyword evidence="1" id="KW-0472">Membrane</keyword>
<reference evidence="2 3" key="1">
    <citation type="submission" date="2016-10" db="EMBL/GenBank/DDBJ databases">
        <title>Alkaliphiles isolated from bioreactors.</title>
        <authorList>
            <person name="Salah Z."/>
            <person name="Rout S.P."/>
            <person name="Humphreys P.N."/>
        </authorList>
    </citation>
    <scope>NUCLEOTIDE SEQUENCE [LARGE SCALE GENOMIC DNA]</scope>
    <source>
        <strain evidence="2 3">ZS02</strain>
    </source>
</reference>
<dbReference type="Proteomes" id="UP000187526">
    <property type="component" value="Unassembled WGS sequence"/>
</dbReference>